<feature type="transmembrane region" description="Helical" evidence="1">
    <location>
        <begin position="285"/>
        <end position="306"/>
    </location>
</feature>
<keyword evidence="1" id="KW-0472">Membrane</keyword>
<dbReference type="EMBL" id="PQXI01000016">
    <property type="protein sequence ID" value="TGO29306.1"/>
    <property type="molecule type" value="Genomic_DNA"/>
</dbReference>
<feature type="transmembrane region" description="Helical" evidence="1">
    <location>
        <begin position="197"/>
        <end position="218"/>
    </location>
</feature>
<comment type="caution">
    <text evidence="2">The sequence shown here is derived from an EMBL/GenBank/DDBJ whole genome shotgun (WGS) entry which is preliminary data.</text>
</comment>
<gene>
    <name evidence="2" type="ORF">BPAE_0016g00280</name>
</gene>
<accession>A0A4Z1FX72</accession>
<feature type="transmembrane region" description="Helical" evidence="1">
    <location>
        <begin position="57"/>
        <end position="73"/>
    </location>
</feature>
<feature type="transmembrane region" description="Helical" evidence="1">
    <location>
        <begin position="79"/>
        <end position="103"/>
    </location>
</feature>
<dbReference type="InterPro" id="IPR021838">
    <property type="entry name" value="DUF3431"/>
</dbReference>
<dbReference type="Pfam" id="PF11913">
    <property type="entry name" value="DUF3431"/>
    <property type="match status" value="1"/>
</dbReference>
<feature type="transmembrane region" description="Helical" evidence="1">
    <location>
        <begin position="115"/>
        <end position="137"/>
    </location>
</feature>
<name>A0A4Z1FX72_9HELO</name>
<proteinExistence type="predicted"/>
<evidence type="ECO:0000256" key="1">
    <source>
        <dbReference type="SAM" id="Phobius"/>
    </source>
</evidence>
<organism evidence="2 3">
    <name type="scientific">Botrytis paeoniae</name>
    <dbReference type="NCBI Taxonomy" id="278948"/>
    <lineage>
        <taxon>Eukaryota</taxon>
        <taxon>Fungi</taxon>
        <taxon>Dikarya</taxon>
        <taxon>Ascomycota</taxon>
        <taxon>Pezizomycotina</taxon>
        <taxon>Leotiomycetes</taxon>
        <taxon>Helotiales</taxon>
        <taxon>Sclerotiniaceae</taxon>
        <taxon>Botrytis</taxon>
    </lineage>
</organism>
<feature type="transmembrane region" description="Helical" evidence="1">
    <location>
        <begin position="230"/>
        <end position="247"/>
    </location>
</feature>
<dbReference type="Proteomes" id="UP000297910">
    <property type="component" value="Unassembled WGS sequence"/>
</dbReference>
<dbReference type="AlphaFoldDB" id="A0A4Z1FX72"/>
<feature type="transmembrane region" description="Helical" evidence="1">
    <location>
        <begin position="157"/>
        <end position="185"/>
    </location>
</feature>
<keyword evidence="3" id="KW-1185">Reference proteome</keyword>
<evidence type="ECO:0000313" key="2">
    <source>
        <dbReference type="EMBL" id="TGO29306.1"/>
    </source>
</evidence>
<keyword evidence="1" id="KW-0812">Transmembrane</keyword>
<evidence type="ECO:0000313" key="3">
    <source>
        <dbReference type="Proteomes" id="UP000297910"/>
    </source>
</evidence>
<dbReference type="PANTHER" id="PTHR37490">
    <property type="entry name" value="EXPRESSED PROTEIN"/>
    <property type="match status" value="1"/>
</dbReference>
<dbReference type="PANTHER" id="PTHR37490:SF1">
    <property type="entry name" value="GLYCOSYLTRANSFERASE 2-LIKE DOMAIN-CONTAINING PROTEIN"/>
    <property type="match status" value="1"/>
</dbReference>
<protein>
    <submittedName>
        <fullName evidence="2">Uncharacterized protein</fullName>
    </submittedName>
</protein>
<sequence length="585" mass="63969">MVPASIATAIAIPLLVQAILHMPSLPVLVMLFPLAWITDRIVLFLSGSTAGPTRGNALCETGILVVASTIILWEEYRLTVPGIIFGVTGILSCGISKALLSVACRHIELNKAPSVLVSAHHGFVILTAVFGLVITGFSSYAFEDITRSSPILSHTSALLFINLGSTAAAMLSGSSLLSFSPMLFVRTPSEFNDSISLVANIVASSASSTLIFWLSILSNPVSYVSPVQRIAYYTTVIAFFALSGKSTNTSSHYHSLRESGSMIHGGTFRANSPAEVSRFPSKTAVLRNISLGLTLPIIWLLVSAIITSNHAITADSPAQLDKNYVAESRFDIVVSMYDEDPVSVKTMLASIKSTTFLKTIHPKVIIYTKKPSSDLTALRNSTGVNIAQQLENLGREGGTYLHHIVTNWDHLAQQTMFIQAHAHNMRELIPRIDNYLVENTGMLNLGFAGVLCNCQDCSDRWGWEDQWGMVPSLYKRLHHNETCEEPVLLSYKGQFVASANRIRGIPLGIYEELLGAITSTTGWSHNETIIGNNLDRPDAPYFGYSVERLWNLLLQCSNLRIATMCPSLLSQRRRFGSIDDCQCLD</sequence>
<keyword evidence="1" id="KW-1133">Transmembrane helix</keyword>
<reference evidence="2 3" key="1">
    <citation type="submission" date="2017-12" db="EMBL/GenBank/DDBJ databases">
        <title>Comparative genomics of Botrytis spp.</title>
        <authorList>
            <person name="Valero-Jimenez C.A."/>
            <person name="Tapia P."/>
            <person name="Veloso J."/>
            <person name="Silva-Moreno E."/>
            <person name="Staats M."/>
            <person name="Valdes J.H."/>
            <person name="Van Kan J.A.L."/>
        </authorList>
    </citation>
    <scope>NUCLEOTIDE SEQUENCE [LARGE SCALE GENOMIC DNA]</scope>
    <source>
        <strain evidence="2 3">Bp0003</strain>
    </source>
</reference>